<keyword evidence="3" id="KW-1185">Reference proteome</keyword>
<reference evidence="2 3" key="1">
    <citation type="submission" date="2023-09" db="EMBL/GenBank/DDBJ databases">
        <authorList>
            <person name="Rey-Velasco X."/>
        </authorList>
    </citation>
    <scope>NUCLEOTIDE SEQUENCE [LARGE SCALE GENOMIC DNA]</scope>
    <source>
        <strain evidence="2 3">W311</strain>
    </source>
</reference>
<sequence>MSIENAPNSDTTAKQARETEWKQKQKQNGEREAPVDSDSDVRPAGAESMRDAPRRDWDKVDEASDESFPASDPPGYYQSKP</sequence>
<protein>
    <submittedName>
        <fullName evidence="2">Uncharacterized protein</fullName>
    </submittedName>
</protein>
<feature type="compositionally biased region" description="Basic and acidic residues" evidence="1">
    <location>
        <begin position="48"/>
        <end position="62"/>
    </location>
</feature>
<organism evidence="2 3">
    <name type="scientific">Stakelama saccharophila</name>
    <dbReference type="NCBI Taxonomy" id="3075605"/>
    <lineage>
        <taxon>Bacteria</taxon>
        <taxon>Pseudomonadati</taxon>
        <taxon>Pseudomonadota</taxon>
        <taxon>Alphaproteobacteria</taxon>
        <taxon>Sphingomonadales</taxon>
        <taxon>Sphingomonadaceae</taxon>
        <taxon>Stakelama</taxon>
    </lineage>
</organism>
<dbReference type="Proteomes" id="UP001302249">
    <property type="component" value="Chromosome"/>
</dbReference>
<dbReference type="EMBL" id="CP135076">
    <property type="protein sequence ID" value="WNO53657.1"/>
    <property type="molecule type" value="Genomic_DNA"/>
</dbReference>
<feature type="compositionally biased region" description="Basic and acidic residues" evidence="1">
    <location>
        <begin position="15"/>
        <end position="34"/>
    </location>
</feature>
<dbReference type="RefSeq" id="WP_313915318.1">
    <property type="nucleotide sequence ID" value="NZ_CP135076.1"/>
</dbReference>
<name>A0ABZ0B8W1_9SPHN</name>
<gene>
    <name evidence="2" type="ORF">RPR59_14685</name>
</gene>
<evidence type="ECO:0000256" key="1">
    <source>
        <dbReference type="SAM" id="MobiDB-lite"/>
    </source>
</evidence>
<accession>A0ABZ0B8W1</accession>
<feature type="compositionally biased region" description="Polar residues" evidence="1">
    <location>
        <begin position="1"/>
        <end position="14"/>
    </location>
</feature>
<evidence type="ECO:0000313" key="2">
    <source>
        <dbReference type="EMBL" id="WNO53657.1"/>
    </source>
</evidence>
<feature type="region of interest" description="Disordered" evidence="1">
    <location>
        <begin position="1"/>
        <end position="81"/>
    </location>
</feature>
<evidence type="ECO:0000313" key="3">
    <source>
        <dbReference type="Proteomes" id="UP001302249"/>
    </source>
</evidence>
<proteinExistence type="predicted"/>